<dbReference type="PANTHER" id="PTHR42923">
    <property type="entry name" value="PROTOPORPHYRINOGEN OXIDASE"/>
    <property type="match status" value="1"/>
</dbReference>
<dbReference type="AlphaFoldDB" id="A0A8J6TDN3"/>
<evidence type="ECO:0000313" key="2">
    <source>
        <dbReference type="EMBL" id="MBC8334106.1"/>
    </source>
</evidence>
<proteinExistence type="predicted"/>
<dbReference type="NCBIfam" id="NF005560">
    <property type="entry name" value="PRK07233.1"/>
    <property type="match status" value="1"/>
</dbReference>
<dbReference type="SUPFAM" id="SSF51905">
    <property type="entry name" value="FAD/NAD(P)-binding domain"/>
    <property type="match status" value="1"/>
</dbReference>
<dbReference type="PRINTS" id="PR00419">
    <property type="entry name" value="ADXRDTASE"/>
</dbReference>
<feature type="domain" description="Amine oxidase" evidence="1">
    <location>
        <begin position="11"/>
        <end position="433"/>
    </location>
</feature>
<accession>A0A8J6TDN3</accession>
<reference evidence="2 3" key="1">
    <citation type="submission" date="2020-08" db="EMBL/GenBank/DDBJ databases">
        <title>Bridging the membrane lipid divide: bacteria of the FCB group superphylum have the potential to synthesize archaeal ether lipids.</title>
        <authorList>
            <person name="Villanueva L."/>
            <person name="Von Meijenfeldt F.A.B."/>
            <person name="Westbye A.B."/>
            <person name="Yadav S."/>
            <person name="Hopmans E.C."/>
            <person name="Dutilh B.E."/>
            <person name="Sinninghe Damste J.S."/>
        </authorList>
    </citation>
    <scope>NUCLEOTIDE SEQUENCE [LARGE SCALE GENOMIC DNA]</scope>
    <source>
        <strain evidence="2">NIOZ-UU36</strain>
    </source>
</reference>
<dbReference type="Proteomes" id="UP000614469">
    <property type="component" value="Unassembled WGS sequence"/>
</dbReference>
<protein>
    <submittedName>
        <fullName evidence="2">NAD(P)/FAD-dependent oxidoreductase</fullName>
    </submittedName>
</protein>
<name>A0A8J6TDN3_9CHLR</name>
<dbReference type="Gene3D" id="3.50.50.60">
    <property type="entry name" value="FAD/NAD(P)-binding domain"/>
    <property type="match status" value="1"/>
</dbReference>
<comment type="caution">
    <text evidence="2">The sequence shown here is derived from an EMBL/GenBank/DDBJ whole genome shotgun (WGS) entry which is preliminary data.</text>
</comment>
<dbReference type="EMBL" id="JACNJN010000048">
    <property type="protein sequence ID" value="MBC8334106.1"/>
    <property type="molecule type" value="Genomic_DNA"/>
</dbReference>
<dbReference type="GO" id="GO:0016491">
    <property type="term" value="F:oxidoreductase activity"/>
    <property type="evidence" value="ECO:0007669"/>
    <property type="project" value="InterPro"/>
</dbReference>
<evidence type="ECO:0000313" key="3">
    <source>
        <dbReference type="Proteomes" id="UP000614469"/>
    </source>
</evidence>
<dbReference type="InterPro" id="IPR036188">
    <property type="entry name" value="FAD/NAD-bd_sf"/>
</dbReference>
<evidence type="ECO:0000259" key="1">
    <source>
        <dbReference type="Pfam" id="PF01593"/>
    </source>
</evidence>
<dbReference type="Pfam" id="PF01593">
    <property type="entry name" value="Amino_oxidase"/>
    <property type="match status" value="1"/>
</dbReference>
<dbReference type="InterPro" id="IPR050464">
    <property type="entry name" value="Zeta_carotene_desat/Oxidored"/>
</dbReference>
<dbReference type="InterPro" id="IPR002937">
    <property type="entry name" value="Amino_oxidase"/>
</dbReference>
<sequence>MKIGIIGAGYAGLSAAYDLAKAGNQVTIYEGMDSVGGLAGGFKDPKWDWTVDRFYHHWFASDNHMLGLIEELGLSDKVLFPRPYTVLLHNEKWYPFDSITQALLFPGLGWGLDKIRFGLVGVFLKLTKNWRALEKFTVDAWMRKWAGNRVYETMWEPMLIGKFGRHYKDVPMSWFWARIHARTTKLGTFVGGFQAFADSFAEKLCEMGVEIRLSARVLKIVRSSPKGDRQTSDQVSVTGESGAEEYDQVLVTTSPAAMAFLVPDLPEDYLGALKNLKHMGAVVLVAALKHQLSEQGYYWFNLPKGDGFPFLALVEHTNYVGAEHFGGDHIVYAGDYLEPGHAHFDLSADELMDKFADSFARINPKFERDWVSKVWAFKADYAQPVPQLGHSENIPEIRTPVDGIYFASMSQVYPWDRGTNFAVEIGRRAARLMMG</sequence>
<dbReference type="PANTHER" id="PTHR42923:SF46">
    <property type="entry name" value="AMINE OXIDASE"/>
    <property type="match status" value="1"/>
</dbReference>
<gene>
    <name evidence="2" type="ORF">H8E29_02475</name>
</gene>
<organism evidence="2 3">
    <name type="scientific">Candidatus Desulfolinea nitratireducens</name>
    <dbReference type="NCBI Taxonomy" id="2841698"/>
    <lineage>
        <taxon>Bacteria</taxon>
        <taxon>Bacillati</taxon>
        <taxon>Chloroflexota</taxon>
        <taxon>Anaerolineae</taxon>
        <taxon>Anaerolineales</taxon>
        <taxon>Anaerolineales incertae sedis</taxon>
        <taxon>Candidatus Desulfolinea</taxon>
    </lineage>
</organism>